<dbReference type="SUPFAM" id="SSF51344">
    <property type="entry name" value="Epsilon subunit of F1F0-ATP synthase N-terminal domain"/>
    <property type="match status" value="1"/>
</dbReference>
<dbReference type="InterPro" id="IPR020546">
    <property type="entry name" value="ATP_synth_F1_dsu/esu_N"/>
</dbReference>
<reference evidence="2" key="1">
    <citation type="submission" date="2018-06" db="EMBL/GenBank/DDBJ databases">
        <authorList>
            <person name="Zhirakovskaya E."/>
        </authorList>
    </citation>
    <scope>NUCLEOTIDE SEQUENCE</scope>
</reference>
<proteinExistence type="predicted"/>
<accession>A0A3B0UVB1</accession>
<feature type="domain" description="ATP synthase F1 complex delta/epsilon subunit N-terminal" evidence="1">
    <location>
        <begin position="14"/>
        <end position="89"/>
    </location>
</feature>
<protein>
    <recommendedName>
        <fullName evidence="1">ATP synthase F1 complex delta/epsilon subunit N-terminal domain-containing protein</fullName>
    </recommendedName>
</protein>
<dbReference type="GO" id="GO:0015986">
    <property type="term" value="P:proton motive force-driven ATP synthesis"/>
    <property type="evidence" value="ECO:0007669"/>
    <property type="project" value="InterPro"/>
</dbReference>
<gene>
    <name evidence="2" type="ORF">MNBD_CPR01-591</name>
</gene>
<evidence type="ECO:0000313" key="2">
    <source>
        <dbReference type="EMBL" id="VAW32780.1"/>
    </source>
</evidence>
<dbReference type="InterPro" id="IPR036771">
    <property type="entry name" value="ATPsynth_dsu/esu_N"/>
</dbReference>
<dbReference type="AlphaFoldDB" id="A0A3B0UVB1"/>
<sequence>MKKQQQAKLTETINVTISSPDEILWRGKAESISSENSVGPFDILPEHSNFITLVKDKPIRIRTSRGEETFTYKNSVISVQNEEVAIYADI</sequence>
<organism evidence="2">
    <name type="scientific">hydrothermal vent metagenome</name>
    <dbReference type="NCBI Taxonomy" id="652676"/>
    <lineage>
        <taxon>unclassified sequences</taxon>
        <taxon>metagenomes</taxon>
        <taxon>ecological metagenomes</taxon>
    </lineage>
</organism>
<name>A0A3B0UVB1_9ZZZZ</name>
<dbReference type="Gene3D" id="2.60.15.10">
    <property type="entry name" value="F0F1 ATP synthase delta/epsilon subunit, N-terminal"/>
    <property type="match status" value="1"/>
</dbReference>
<evidence type="ECO:0000259" key="1">
    <source>
        <dbReference type="Pfam" id="PF02823"/>
    </source>
</evidence>
<dbReference type="EMBL" id="UOEV01000065">
    <property type="protein sequence ID" value="VAW32780.1"/>
    <property type="molecule type" value="Genomic_DNA"/>
</dbReference>
<dbReference type="Pfam" id="PF02823">
    <property type="entry name" value="ATP-synt_DE_N"/>
    <property type="match status" value="1"/>
</dbReference>